<dbReference type="OrthoDB" id="4629915at2"/>
<evidence type="ECO:0000313" key="3">
    <source>
        <dbReference type="Proteomes" id="UP000294744"/>
    </source>
</evidence>
<sequence>MWFDKTKEEIPQTMESMARAIHVERTLPNILARITSLAVELVPSCHYSGVLLVFEKEVVTAMASSTLVVETNHLQGQLKEGPCFDAAWEETSYRVVDMRTDKRWPHFIPGARQLGIGSMIGYQLYAEQDGIAALDLYSTQPYGFTTLCEQYGRILASHAAVALNCSSTEQIAELAR</sequence>
<evidence type="ECO:0000313" key="2">
    <source>
        <dbReference type="EMBL" id="TDC90712.1"/>
    </source>
</evidence>
<dbReference type="EMBL" id="SMKV01000023">
    <property type="protein sequence ID" value="TDC90712.1"/>
    <property type="molecule type" value="Genomic_DNA"/>
</dbReference>
<gene>
    <name evidence="2" type="ORF">E1161_18300</name>
</gene>
<accession>A0A4R4UNM5</accession>
<dbReference type="AlphaFoldDB" id="A0A4R4UNM5"/>
<name>A0A4R4UNM5_9PSEU</name>
<dbReference type="Proteomes" id="UP000294744">
    <property type="component" value="Unassembled WGS sequence"/>
</dbReference>
<proteinExistence type="predicted"/>
<keyword evidence="3" id="KW-1185">Reference proteome</keyword>
<organism evidence="2 3">
    <name type="scientific">Saccharopolyspora aridisoli</name>
    <dbReference type="NCBI Taxonomy" id="2530385"/>
    <lineage>
        <taxon>Bacteria</taxon>
        <taxon>Bacillati</taxon>
        <taxon>Actinomycetota</taxon>
        <taxon>Actinomycetes</taxon>
        <taxon>Pseudonocardiales</taxon>
        <taxon>Pseudonocardiaceae</taxon>
        <taxon>Saccharopolyspora</taxon>
    </lineage>
</organism>
<comment type="caution">
    <text evidence="2">The sequence shown here is derived from an EMBL/GenBank/DDBJ whole genome shotgun (WGS) entry which is preliminary data.</text>
</comment>
<dbReference type="InterPro" id="IPR029016">
    <property type="entry name" value="GAF-like_dom_sf"/>
</dbReference>
<evidence type="ECO:0000259" key="1">
    <source>
        <dbReference type="Pfam" id="PF13185"/>
    </source>
</evidence>
<protein>
    <submittedName>
        <fullName evidence="2">GAF domain-containing protein</fullName>
    </submittedName>
</protein>
<dbReference type="SUPFAM" id="SSF55781">
    <property type="entry name" value="GAF domain-like"/>
    <property type="match status" value="1"/>
</dbReference>
<dbReference type="Gene3D" id="3.30.450.40">
    <property type="match status" value="1"/>
</dbReference>
<feature type="domain" description="GAF" evidence="1">
    <location>
        <begin position="25"/>
        <end position="163"/>
    </location>
</feature>
<dbReference type="InterPro" id="IPR003018">
    <property type="entry name" value="GAF"/>
</dbReference>
<dbReference type="Pfam" id="PF13185">
    <property type="entry name" value="GAF_2"/>
    <property type="match status" value="1"/>
</dbReference>
<reference evidence="2 3" key="1">
    <citation type="submission" date="2019-03" db="EMBL/GenBank/DDBJ databases">
        <title>Draft genome sequences of novel Actinobacteria.</title>
        <authorList>
            <person name="Sahin N."/>
            <person name="Ay H."/>
            <person name="Saygin H."/>
        </authorList>
    </citation>
    <scope>NUCLEOTIDE SEQUENCE [LARGE SCALE GENOMIC DNA]</scope>
    <source>
        <strain evidence="2 3">16K404</strain>
    </source>
</reference>